<dbReference type="GO" id="GO:0006729">
    <property type="term" value="P:tetrahydrobiopterin biosynthetic process"/>
    <property type="evidence" value="ECO:0007669"/>
    <property type="project" value="InterPro"/>
</dbReference>
<dbReference type="PANTHER" id="PTHR12599">
    <property type="entry name" value="PTERIN-4-ALPHA-CARBINOLAMINE DEHYDRATASE"/>
    <property type="match status" value="1"/>
</dbReference>
<dbReference type="InterPro" id="IPR036428">
    <property type="entry name" value="PCD_sf"/>
</dbReference>
<comment type="similarity">
    <text evidence="2 4">Belongs to the pterin-4-alpha-carbinolamine dehydratase family.</text>
</comment>
<gene>
    <name evidence="5" type="ORF">AV654_15370</name>
</gene>
<dbReference type="eggNOG" id="COG2154">
    <property type="taxonomic scope" value="Bacteria"/>
</dbReference>
<comment type="catalytic activity">
    <reaction evidence="1 4">
        <text>(4aS,6R)-4a-hydroxy-L-erythro-5,6,7,8-tetrahydrobiopterin = (6R)-L-erythro-6,7-dihydrobiopterin + H2O</text>
        <dbReference type="Rhea" id="RHEA:11920"/>
        <dbReference type="ChEBI" id="CHEBI:15377"/>
        <dbReference type="ChEBI" id="CHEBI:15642"/>
        <dbReference type="ChEBI" id="CHEBI:43120"/>
        <dbReference type="EC" id="4.2.1.96"/>
    </reaction>
</comment>
<keyword evidence="3 4" id="KW-0456">Lyase</keyword>
<evidence type="ECO:0000256" key="2">
    <source>
        <dbReference type="ARBA" id="ARBA00006472"/>
    </source>
</evidence>
<sequence>MGSKLTAEEVKARLSELESWTVEEGKWLVKKYRFPAFAGSIAFVNRIADIAEAMNHHPMIAIDYRMVTLRLTSWNAGGLTELDFASVARYDEAYVGNADQHMPQRLL</sequence>
<proteinExistence type="inferred from homology"/>
<dbReference type="NCBIfam" id="NF002017">
    <property type="entry name" value="PRK00823.1-2"/>
    <property type="match status" value="1"/>
</dbReference>
<dbReference type="EC" id="4.2.1.96" evidence="4"/>
<evidence type="ECO:0000256" key="4">
    <source>
        <dbReference type="HAMAP-Rule" id="MF_00434"/>
    </source>
</evidence>
<keyword evidence="6" id="KW-1185">Reference proteome</keyword>
<reference evidence="6" key="1">
    <citation type="submission" date="2016-01" db="EMBL/GenBank/DDBJ databases">
        <title>Draft genome of Chromobacterium sp. F49.</title>
        <authorList>
            <person name="Hong K.W."/>
        </authorList>
    </citation>
    <scope>NUCLEOTIDE SEQUENCE [LARGE SCALE GENOMIC DNA]</scope>
    <source>
        <strain evidence="6">M63</strain>
    </source>
</reference>
<dbReference type="InterPro" id="IPR001533">
    <property type="entry name" value="Pterin_deHydtase"/>
</dbReference>
<dbReference type="Proteomes" id="UP000076563">
    <property type="component" value="Unassembled WGS sequence"/>
</dbReference>
<name>A0A161U3B7_9BACL</name>
<dbReference type="RefSeq" id="WP_063181154.1">
    <property type="nucleotide sequence ID" value="NZ_LQRA01000051.1"/>
</dbReference>
<dbReference type="STRING" id="1007103.GCA_000213315_01683"/>
<evidence type="ECO:0000256" key="3">
    <source>
        <dbReference type="ARBA" id="ARBA00023239"/>
    </source>
</evidence>
<dbReference type="Pfam" id="PF01329">
    <property type="entry name" value="Pterin_4a"/>
    <property type="match status" value="1"/>
</dbReference>
<protein>
    <recommendedName>
        <fullName evidence="4">Putative pterin-4-alpha-carbinolamine dehydratase</fullName>
        <shortName evidence="4">PHS</shortName>
        <ecNumber evidence="4">4.2.1.96</ecNumber>
    </recommendedName>
    <alternativeName>
        <fullName evidence="4">4-alpha-hydroxy-tetrahydropterin dehydratase</fullName>
    </alternativeName>
    <alternativeName>
        <fullName evidence="4">Pterin carbinolamine dehydratase</fullName>
        <shortName evidence="4">PCD</shortName>
    </alternativeName>
</protein>
<dbReference type="GO" id="GO:0008124">
    <property type="term" value="F:4-alpha-hydroxytetrahydrobiopterin dehydratase activity"/>
    <property type="evidence" value="ECO:0007669"/>
    <property type="project" value="UniProtKB-UniRule"/>
</dbReference>
<dbReference type="EMBL" id="LQRA01000051">
    <property type="protein sequence ID" value="KZE79676.1"/>
    <property type="molecule type" value="Genomic_DNA"/>
</dbReference>
<accession>A0A161U3B7</accession>
<comment type="caution">
    <text evidence="5">The sequence shown here is derived from an EMBL/GenBank/DDBJ whole genome shotgun (WGS) entry which is preliminary data.</text>
</comment>
<dbReference type="HAMAP" id="MF_00434">
    <property type="entry name" value="Pterin_4_alpha"/>
    <property type="match status" value="1"/>
</dbReference>
<dbReference type="AlphaFoldDB" id="A0A161U3B7"/>
<dbReference type="OrthoDB" id="9800108at2"/>
<dbReference type="PANTHER" id="PTHR12599:SF0">
    <property type="entry name" value="PTERIN-4-ALPHA-CARBINOLAMINE DEHYDRATASE"/>
    <property type="match status" value="1"/>
</dbReference>
<evidence type="ECO:0000313" key="5">
    <source>
        <dbReference type="EMBL" id="KZE79676.1"/>
    </source>
</evidence>
<evidence type="ECO:0000313" key="6">
    <source>
        <dbReference type="Proteomes" id="UP000076563"/>
    </source>
</evidence>
<dbReference type="CDD" id="cd00488">
    <property type="entry name" value="PCD_DCoH"/>
    <property type="match status" value="1"/>
</dbReference>
<organism evidence="5 6">
    <name type="scientific">Paenibacillus elgii</name>
    <dbReference type="NCBI Taxonomy" id="189691"/>
    <lineage>
        <taxon>Bacteria</taxon>
        <taxon>Bacillati</taxon>
        <taxon>Bacillota</taxon>
        <taxon>Bacilli</taxon>
        <taxon>Bacillales</taxon>
        <taxon>Paenibacillaceae</taxon>
        <taxon>Paenibacillus</taxon>
    </lineage>
</organism>
<dbReference type="SUPFAM" id="SSF55248">
    <property type="entry name" value="PCD-like"/>
    <property type="match status" value="1"/>
</dbReference>
<dbReference type="Gene3D" id="3.30.1360.20">
    <property type="entry name" value="Transcriptional coactivator/pterin dehydratase"/>
    <property type="match status" value="1"/>
</dbReference>
<evidence type="ECO:0000256" key="1">
    <source>
        <dbReference type="ARBA" id="ARBA00001554"/>
    </source>
</evidence>